<organism evidence="1 2">
    <name type="scientific">Candidatus Wolfebacteria bacterium GW2011_GWC1_43_10</name>
    <dbReference type="NCBI Taxonomy" id="1619011"/>
    <lineage>
        <taxon>Bacteria</taxon>
        <taxon>Candidatus Wolfeibacteriota</taxon>
    </lineage>
</organism>
<name>A0A0G1CB46_9BACT</name>
<evidence type="ECO:0000313" key="2">
    <source>
        <dbReference type="Proteomes" id="UP000034810"/>
    </source>
</evidence>
<dbReference type="AlphaFoldDB" id="A0A0G1CB46"/>
<gene>
    <name evidence="1" type="ORF">UV58_C0004G0063</name>
</gene>
<comment type="caution">
    <text evidence="1">The sequence shown here is derived from an EMBL/GenBank/DDBJ whole genome shotgun (WGS) entry which is preliminary data.</text>
</comment>
<dbReference type="Proteomes" id="UP000034810">
    <property type="component" value="Unassembled WGS sequence"/>
</dbReference>
<protein>
    <submittedName>
        <fullName evidence="1">Uncharacterized protein</fullName>
    </submittedName>
</protein>
<sequence length="585" mass="69515">MNRESKQCQNCHQEFWIEPEDFSFYEKIKVPPPTFCPECRAKRRLIQWNEHNLFRKKSFLDGQELFSTYPEDSSIKVYSHDYWWSDKWDPMQYGRDYDFKRPFFEQFRDLFYDVPWSVQSVRNMVNSDYCNQANGFKNCYLCFNGGYGENCMYGVAFRDVKDSLDFHAAISCELIYECYQLGKCFKTFFSKEIHDSNNVWFMNDCTNCSNCFGCINLRHKQYYIFNTQYTKDEYEKKIKEFNLGSYKSLMEIKDRFEDFKIKFPVKYIHSNHSVNCSGDYVYWSKNARYCYEVGVVEDSKFIQNVTAGVKDCYDYSNWGDNVELMYESISCGDKQKNIKFCFDCWPACQNLEYCANCHSSSDLFGCVGLSKKQYCVFNRQYTQSEYESLVSKIKEHMDKMPYTNSKGVIYKYGEFIPSEFSPLAYNETKAQDYHPLDKNSAIKNGYNWKDVNRREFEISISSDDLPDNIKDATDSILKEIISCQKCKRAYRIIGAELELYRRFNLPLPRLCHECRYSERLKSRNPHKLWKRQCQCSGQKSENGIYQNNAKHSHGEKKCPNEFETSYSPDRLEIVYCENCYNSEVA</sequence>
<reference evidence="1 2" key="1">
    <citation type="journal article" date="2015" name="Nature">
        <title>rRNA introns, odd ribosomes, and small enigmatic genomes across a large radiation of phyla.</title>
        <authorList>
            <person name="Brown C.T."/>
            <person name="Hug L.A."/>
            <person name="Thomas B.C."/>
            <person name="Sharon I."/>
            <person name="Castelle C.J."/>
            <person name="Singh A."/>
            <person name="Wilkins M.J."/>
            <person name="Williams K.H."/>
            <person name="Banfield J.F."/>
        </authorList>
    </citation>
    <scope>NUCLEOTIDE SEQUENCE [LARGE SCALE GENOMIC DNA]</scope>
</reference>
<accession>A0A0G1CB46</accession>
<dbReference type="EMBL" id="LCFA01000004">
    <property type="protein sequence ID" value="KKS82890.1"/>
    <property type="molecule type" value="Genomic_DNA"/>
</dbReference>
<proteinExistence type="predicted"/>
<evidence type="ECO:0000313" key="1">
    <source>
        <dbReference type="EMBL" id="KKS82890.1"/>
    </source>
</evidence>